<gene>
    <name evidence="11" type="ORF">CBOVIS_LOCUS7253</name>
</gene>
<protein>
    <recommendedName>
        <fullName evidence="10">RRM domain-containing protein</fullName>
    </recommendedName>
</protein>
<feature type="domain" description="RRM" evidence="10">
    <location>
        <begin position="200"/>
        <end position="278"/>
    </location>
</feature>
<reference evidence="11 12" key="1">
    <citation type="submission" date="2020-04" db="EMBL/GenBank/DDBJ databases">
        <authorList>
            <person name="Laetsch R D."/>
            <person name="Stevens L."/>
            <person name="Kumar S."/>
            <person name="Blaxter L. M."/>
        </authorList>
    </citation>
    <scope>NUCLEOTIDE SEQUENCE [LARGE SCALE GENOMIC DNA]</scope>
</reference>
<dbReference type="InterPro" id="IPR012677">
    <property type="entry name" value="Nucleotide-bd_a/b_plait_sf"/>
</dbReference>
<feature type="compositionally biased region" description="Low complexity" evidence="9">
    <location>
        <begin position="131"/>
        <end position="150"/>
    </location>
</feature>
<dbReference type="PANTHER" id="PTHR48033:SF9">
    <property type="entry name" value="TAR DNA-BINDING PROTEIN 43"/>
    <property type="match status" value="1"/>
</dbReference>
<evidence type="ECO:0000256" key="7">
    <source>
        <dbReference type="ARBA" id="ARBA00023242"/>
    </source>
</evidence>
<dbReference type="OrthoDB" id="2020831at2759"/>
<feature type="compositionally biased region" description="Pro residues" evidence="9">
    <location>
        <begin position="454"/>
        <end position="465"/>
    </location>
</feature>
<sequence>MSADENQAVEEQKKDDDATVADTVPAEDENAKAMIVEQAAQPQEQQQKSTDSIDYVVVLDASTNEPIEVPTSEGCVLMSTLQATFPGATGLKYRNPKTGANRVVQVDPNGLRLMAPADGWEDKTFSAIFPPAATPTASTRTARGADAAGGAKRRKVNSSDQETDSDDETDGRSRSKRAVQQQEAKAASTATAPPEPEQSVDLIVLGVDFKTSDETFRNYFEEFGKVVYCEIKRKPDGVSKGFGFVRMETVDEQNKVLAVALHEIDGRRCDVKIPEARVNFFDKGNKTMISRIFVGRLTDRISEEMLRDAIDEEAKKVSDSVKITDVFIPKPFRGFAFVTLSSGEVAFEVVKKGSLMINGTSLALSLALPREEPKPDYGPPSSDYGLPAGYGYRRHADRGYSKPSSQYSNFSRNDYSPYSRGGGGGSGPPAQNSDRDRRYWDSSPNHRWGEPDTRLPPPPRPPPQPLMSIRSGPIDPRRAPPYHQQHHHHHHHRIDDYGPTGSAQTANIAFGLDALDLNQTNPEIVNAALSAFFTTLAQPRNNNIPPPTGPPRKWN</sequence>
<keyword evidence="2" id="KW-0507">mRNA processing</keyword>
<dbReference type="GO" id="GO:0008380">
    <property type="term" value="P:RNA splicing"/>
    <property type="evidence" value="ECO:0007669"/>
    <property type="project" value="UniProtKB-KW"/>
</dbReference>
<dbReference type="CDD" id="cd19609">
    <property type="entry name" value="NTD_TDP-43"/>
    <property type="match status" value="1"/>
</dbReference>
<accession>A0A8S1EUE9</accession>
<evidence type="ECO:0000256" key="8">
    <source>
        <dbReference type="PROSITE-ProRule" id="PRU00176"/>
    </source>
</evidence>
<dbReference type="GO" id="GO:0000785">
    <property type="term" value="C:chromatin"/>
    <property type="evidence" value="ECO:0007669"/>
    <property type="project" value="TreeGrafter"/>
</dbReference>
<keyword evidence="7" id="KW-0539">Nucleus</keyword>
<feature type="compositionally biased region" description="Polar residues" evidence="9">
    <location>
        <begin position="402"/>
        <end position="414"/>
    </location>
</feature>
<evidence type="ECO:0000313" key="12">
    <source>
        <dbReference type="Proteomes" id="UP000494206"/>
    </source>
</evidence>
<dbReference type="PROSITE" id="PS50102">
    <property type="entry name" value="RRM"/>
    <property type="match status" value="2"/>
</dbReference>
<dbReference type="Pfam" id="PF00076">
    <property type="entry name" value="RRM_1"/>
    <property type="match status" value="1"/>
</dbReference>
<dbReference type="Pfam" id="PF18694">
    <property type="entry name" value="TDP-43_N"/>
    <property type="match status" value="1"/>
</dbReference>
<dbReference type="SUPFAM" id="SSF54928">
    <property type="entry name" value="RNA-binding domain, RBD"/>
    <property type="match status" value="2"/>
</dbReference>
<dbReference type="GO" id="GO:0003723">
    <property type="term" value="F:RNA binding"/>
    <property type="evidence" value="ECO:0007669"/>
    <property type="project" value="UniProtKB-UniRule"/>
</dbReference>
<dbReference type="InterPro" id="IPR035979">
    <property type="entry name" value="RBD_domain_sf"/>
</dbReference>
<keyword evidence="5" id="KW-0804">Transcription</keyword>
<comment type="caution">
    <text evidence="11">The sequence shown here is derived from an EMBL/GenBank/DDBJ whole genome shotgun (WGS) entry which is preliminary data.</text>
</comment>
<keyword evidence="3" id="KW-0677">Repeat</keyword>
<keyword evidence="8" id="KW-0694">RNA-binding</keyword>
<evidence type="ECO:0000256" key="9">
    <source>
        <dbReference type="SAM" id="MobiDB-lite"/>
    </source>
</evidence>
<evidence type="ECO:0000256" key="1">
    <source>
        <dbReference type="ARBA" id="ARBA00004123"/>
    </source>
</evidence>
<dbReference type="SMART" id="SM00360">
    <property type="entry name" value="RRM"/>
    <property type="match status" value="2"/>
</dbReference>
<dbReference type="GO" id="GO:0005654">
    <property type="term" value="C:nucleoplasm"/>
    <property type="evidence" value="ECO:0007669"/>
    <property type="project" value="TreeGrafter"/>
</dbReference>
<keyword evidence="4" id="KW-0805">Transcription regulation</keyword>
<keyword evidence="6" id="KW-0508">mRNA splicing</keyword>
<evidence type="ECO:0000256" key="5">
    <source>
        <dbReference type="ARBA" id="ARBA00023163"/>
    </source>
</evidence>
<evidence type="ECO:0000256" key="4">
    <source>
        <dbReference type="ARBA" id="ARBA00023015"/>
    </source>
</evidence>
<feature type="region of interest" description="Disordered" evidence="9">
    <location>
        <begin position="1"/>
        <end position="51"/>
    </location>
</feature>
<dbReference type="InterPro" id="IPR000504">
    <property type="entry name" value="RRM_dom"/>
</dbReference>
<dbReference type="Proteomes" id="UP000494206">
    <property type="component" value="Unassembled WGS sequence"/>
</dbReference>
<evidence type="ECO:0000256" key="6">
    <source>
        <dbReference type="ARBA" id="ARBA00023187"/>
    </source>
</evidence>
<proteinExistence type="predicted"/>
<dbReference type="GO" id="GO:0006397">
    <property type="term" value="P:mRNA processing"/>
    <property type="evidence" value="ECO:0007669"/>
    <property type="project" value="UniProtKB-KW"/>
</dbReference>
<name>A0A8S1EUE9_9PELO</name>
<dbReference type="EMBL" id="CADEPM010000004">
    <property type="protein sequence ID" value="CAB3405001.1"/>
    <property type="molecule type" value="Genomic_DNA"/>
</dbReference>
<dbReference type="Gene3D" id="3.30.70.330">
    <property type="match status" value="2"/>
</dbReference>
<feature type="compositionally biased region" description="Low complexity" evidence="9">
    <location>
        <begin position="180"/>
        <end position="192"/>
    </location>
</feature>
<evidence type="ECO:0000259" key="10">
    <source>
        <dbReference type="PROSITE" id="PS50102"/>
    </source>
</evidence>
<feature type="region of interest" description="Disordered" evidence="9">
    <location>
        <begin position="370"/>
        <end position="498"/>
    </location>
</feature>
<comment type="subcellular location">
    <subcellularLocation>
        <location evidence="1">Nucleus</location>
    </subcellularLocation>
</comment>
<evidence type="ECO:0000256" key="3">
    <source>
        <dbReference type="ARBA" id="ARBA00022737"/>
    </source>
</evidence>
<keyword evidence="12" id="KW-1185">Reference proteome</keyword>
<evidence type="ECO:0000256" key="2">
    <source>
        <dbReference type="ARBA" id="ARBA00022664"/>
    </source>
</evidence>
<feature type="region of interest" description="Disordered" evidence="9">
    <location>
        <begin position="131"/>
        <end position="197"/>
    </location>
</feature>
<dbReference type="GO" id="GO:0010468">
    <property type="term" value="P:regulation of gene expression"/>
    <property type="evidence" value="ECO:0007669"/>
    <property type="project" value="TreeGrafter"/>
</dbReference>
<dbReference type="AlphaFoldDB" id="A0A8S1EUE9"/>
<dbReference type="PANTHER" id="PTHR48033">
    <property type="entry name" value="RNA-BINDING (RRM/RBD/RNP MOTIFS) FAMILY PROTEIN"/>
    <property type="match status" value="1"/>
</dbReference>
<feature type="compositionally biased region" description="Low complexity" evidence="9">
    <location>
        <begin position="37"/>
        <end position="47"/>
    </location>
</feature>
<feature type="domain" description="RRM" evidence="10">
    <location>
        <begin position="290"/>
        <end position="369"/>
    </location>
</feature>
<organism evidence="11 12">
    <name type="scientific">Caenorhabditis bovis</name>
    <dbReference type="NCBI Taxonomy" id="2654633"/>
    <lineage>
        <taxon>Eukaryota</taxon>
        <taxon>Metazoa</taxon>
        <taxon>Ecdysozoa</taxon>
        <taxon>Nematoda</taxon>
        <taxon>Chromadorea</taxon>
        <taxon>Rhabditida</taxon>
        <taxon>Rhabditina</taxon>
        <taxon>Rhabditomorpha</taxon>
        <taxon>Rhabditoidea</taxon>
        <taxon>Rhabditidae</taxon>
        <taxon>Peloderinae</taxon>
        <taxon>Caenorhabditis</taxon>
    </lineage>
</organism>
<evidence type="ECO:0000313" key="11">
    <source>
        <dbReference type="EMBL" id="CAB3405001.1"/>
    </source>
</evidence>
<dbReference type="InterPro" id="IPR041105">
    <property type="entry name" value="TDP-43_N"/>
</dbReference>